<evidence type="ECO:0000313" key="1">
    <source>
        <dbReference type="EMBL" id="CAG7721072.1"/>
    </source>
</evidence>
<reference evidence="1" key="1">
    <citation type="submission" date="2021-06" db="EMBL/GenBank/DDBJ databases">
        <authorList>
            <person name="Hodson N. C."/>
            <person name="Mongue J. A."/>
            <person name="Jaron S. K."/>
        </authorList>
    </citation>
    <scope>NUCLEOTIDE SEQUENCE</scope>
</reference>
<organism evidence="1 3">
    <name type="scientific">Allacma fusca</name>
    <dbReference type="NCBI Taxonomy" id="39272"/>
    <lineage>
        <taxon>Eukaryota</taxon>
        <taxon>Metazoa</taxon>
        <taxon>Ecdysozoa</taxon>
        <taxon>Arthropoda</taxon>
        <taxon>Hexapoda</taxon>
        <taxon>Collembola</taxon>
        <taxon>Symphypleona</taxon>
        <taxon>Sminthuridae</taxon>
        <taxon>Allacma</taxon>
    </lineage>
</organism>
<proteinExistence type="predicted"/>
<sequence>MDEDVVTVIINYRLELLGFLTTGDDVIR</sequence>
<dbReference type="Proteomes" id="UP000708208">
    <property type="component" value="Unassembled WGS sequence"/>
</dbReference>
<gene>
    <name evidence="1" type="ORF">AFUS01_LOCUS10320</name>
    <name evidence="2" type="ORF">AFUS01_LOCUS11245</name>
</gene>
<dbReference type="EMBL" id="CAJVCH010076699">
    <property type="protein sequence ID" value="CAG7721072.1"/>
    <property type="molecule type" value="Genomic_DNA"/>
</dbReference>
<accession>A0A8J2JL83</accession>
<dbReference type="AlphaFoldDB" id="A0A8J2JL83"/>
<dbReference type="EMBL" id="CAJVCH010085828">
    <property type="protein sequence ID" value="CAG7722072.1"/>
    <property type="molecule type" value="Genomic_DNA"/>
</dbReference>
<name>A0A8J2JL83_9HEXA</name>
<evidence type="ECO:0000313" key="3">
    <source>
        <dbReference type="Proteomes" id="UP000708208"/>
    </source>
</evidence>
<keyword evidence="3" id="KW-1185">Reference proteome</keyword>
<evidence type="ECO:0000313" key="2">
    <source>
        <dbReference type="EMBL" id="CAG7722072.1"/>
    </source>
</evidence>
<protein>
    <submittedName>
        <fullName evidence="1">Uncharacterized protein</fullName>
    </submittedName>
</protein>
<comment type="caution">
    <text evidence="1">The sequence shown here is derived from an EMBL/GenBank/DDBJ whole genome shotgun (WGS) entry which is preliminary data.</text>
</comment>
<feature type="non-terminal residue" evidence="1">
    <location>
        <position position="1"/>
    </location>
</feature>